<keyword evidence="2" id="KW-0808">Transferase</keyword>
<dbReference type="NCBIfam" id="TIGR00696">
    <property type="entry name" value="wecG_tagA_cpsF"/>
    <property type="match status" value="1"/>
</dbReference>
<accession>A0A1G2BRS6</accession>
<dbReference type="Pfam" id="PF03808">
    <property type="entry name" value="Glyco_tran_WecG"/>
    <property type="match status" value="1"/>
</dbReference>
<dbReference type="GO" id="GO:0016758">
    <property type="term" value="F:hexosyltransferase activity"/>
    <property type="evidence" value="ECO:0007669"/>
    <property type="project" value="TreeGrafter"/>
</dbReference>
<comment type="caution">
    <text evidence="3">The sequence shown here is derived from an EMBL/GenBank/DDBJ whole genome shotgun (WGS) entry which is preliminary data.</text>
</comment>
<evidence type="ECO:0000256" key="1">
    <source>
        <dbReference type="ARBA" id="ARBA00022676"/>
    </source>
</evidence>
<name>A0A1G2BRS6_9BACT</name>
<gene>
    <name evidence="3" type="ORF">A3B31_01280</name>
</gene>
<dbReference type="PANTHER" id="PTHR34136:SF1">
    <property type="entry name" value="UDP-N-ACETYL-D-MANNOSAMINURONIC ACID TRANSFERASE"/>
    <property type="match status" value="1"/>
</dbReference>
<protein>
    <recommendedName>
        <fullName evidence="5">Glycosyltransferase</fullName>
    </recommendedName>
</protein>
<evidence type="ECO:0000313" key="3">
    <source>
        <dbReference type="EMBL" id="OGY91885.1"/>
    </source>
</evidence>
<evidence type="ECO:0000256" key="2">
    <source>
        <dbReference type="ARBA" id="ARBA00022679"/>
    </source>
</evidence>
<organism evidence="3 4">
    <name type="scientific">Candidatus Komeilibacteria bacterium RIFCSPLOWO2_01_FULL_53_11</name>
    <dbReference type="NCBI Taxonomy" id="1798552"/>
    <lineage>
        <taxon>Bacteria</taxon>
        <taxon>Candidatus Komeiliibacteriota</taxon>
    </lineage>
</organism>
<dbReference type="PANTHER" id="PTHR34136">
    <property type="match status" value="1"/>
</dbReference>
<evidence type="ECO:0000313" key="4">
    <source>
        <dbReference type="Proteomes" id="UP000177349"/>
    </source>
</evidence>
<keyword evidence="1" id="KW-0328">Glycosyltransferase</keyword>
<dbReference type="AlphaFoldDB" id="A0A1G2BRS6"/>
<dbReference type="InterPro" id="IPR004629">
    <property type="entry name" value="WecG_TagA_CpsF"/>
</dbReference>
<feature type="non-terminal residue" evidence="3">
    <location>
        <position position="211"/>
    </location>
</feature>
<dbReference type="Proteomes" id="UP000177349">
    <property type="component" value="Unassembled WGS sequence"/>
</dbReference>
<reference evidence="3 4" key="1">
    <citation type="journal article" date="2016" name="Nat. Commun.">
        <title>Thousands of microbial genomes shed light on interconnected biogeochemical processes in an aquifer system.</title>
        <authorList>
            <person name="Anantharaman K."/>
            <person name="Brown C.T."/>
            <person name="Hug L.A."/>
            <person name="Sharon I."/>
            <person name="Castelle C.J."/>
            <person name="Probst A.J."/>
            <person name="Thomas B.C."/>
            <person name="Singh A."/>
            <person name="Wilkins M.J."/>
            <person name="Karaoz U."/>
            <person name="Brodie E.L."/>
            <person name="Williams K.H."/>
            <person name="Hubbard S.S."/>
            <person name="Banfield J.F."/>
        </authorList>
    </citation>
    <scope>NUCLEOTIDE SEQUENCE [LARGE SCALE GENOMIC DNA]</scope>
</reference>
<sequence>MSEHITIADMPLTLIDPQERERCIESALHSGKPFHIVTVNPEFLVEARSNREFADILRRADLATVDGAGIIFVAKLLGYHARLSQRFPGVALTESILEHAESHGESVGVIMRHDSITTDDVLRQTFRLRYPRLSFTIFREPISPSQLYATKPDILLVALGSPVQELWIQHHRKHLPSLKLAVGVGGTFEFISGTIKRAPVLLRAIGLEWVW</sequence>
<proteinExistence type="predicted"/>
<evidence type="ECO:0008006" key="5">
    <source>
        <dbReference type="Google" id="ProtNLM"/>
    </source>
</evidence>
<dbReference type="CDD" id="cd06533">
    <property type="entry name" value="Glyco_transf_WecG_TagA"/>
    <property type="match status" value="1"/>
</dbReference>
<dbReference type="EMBL" id="MHKN01000030">
    <property type="protein sequence ID" value="OGY91885.1"/>
    <property type="molecule type" value="Genomic_DNA"/>
</dbReference>